<dbReference type="PANTHER" id="PTHR10357">
    <property type="entry name" value="ALPHA-AMYLASE FAMILY MEMBER"/>
    <property type="match status" value="1"/>
</dbReference>
<proteinExistence type="inferred from homology"/>
<dbReference type="Pfam" id="PF00128">
    <property type="entry name" value="Alpha-amylase"/>
    <property type="match status" value="1"/>
</dbReference>
<dbReference type="GO" id="GO:0004645">
    <property type="term" value="F:1,4-alpha-oligoglucan phosphorylase activity"/>
    <property type="evidence" value="ECO:0007669"/>
    <property type="project" value="UniProtKB-UniRule"/>
</dbReference>
<evidence type="ECO:0000259" key="5">
    <source>
        <dbReference type="SMART" id="SM00642"/>
    </source>
</evidence>
<dbReference type="SMART" id="SM00642">
    <property type="entry name" value="Aamy"/>
    <property type="match status" value="1"/>
</dbReference>
<dbReference type="InterPro" id="IPR006047">
    <property type="entry name" value="GH13_cat_dom"/>
</dbReference>
<comment type="similarity">
    <text evidence="3">Belongs to the glycosyl hydrolase 13 family. Sucrose phosphorylase subfamily.</text>
</comment>
<feature type="domain" description="Glycosyl hydrolase family 13 catalytic" evidence="5">
    <location>
        <begin position="69"/>
        <end position="469"/>
    </location>
</feature>
<evidence type="ECO:0000313" key="6">
    <source>
        <dbReference type="EMBL" id="SHE80566.1"/>
    </source>
</evidence>
<evidence type="ECO:0000256" key="1">
    <source>
        <dbReference type="ARBA" id="ARBA00022676"/>
    </source>
</evidence>
<dbReference type="InterPro" id="IPR016377">
    <property type="entry name" value="Sucrose_GGa_phosphorylase-rel"/>
</dbReference>
<name>A0A1M4WH65_9CLOT</name>
<dbReference type="PANTHER" id="PTHR10357:SF214">
    <property type="entry name" value="GLUCOSYLGLYCERATE PHOSPHORYLASE"/>
    <property type="match status" value="1"/>
</dbReference>
<feature type="binding site" evidence="4">
    <location>
        <begin position="228"/>
        <end position="230"/>
    </location>
    <ligand>
        <name>substrate</name>
    </ligand>
</feature>
<accession>A0A1M4WH65</accession>
<evidence type="ECO:0000256" key="3">
    <source>
        <dbReference type="PIRNR" id="PIRNR003059"/>
    </source>
</evidence>
<dbReference type="Gene3D" id="3.20.20.80">
    <property type="entry name" value="Glycosidases"/>
    <property type="match status" value="1"/>
</dbReference>
<dbReference type="AlphaFoldDB" id="A0A1M4WH65"/>
<organism evidence="6 7">
    <name type="scientific">Lactonifactor longoviformis DSM 17459</name>
    <dbReference type="NCBI Taxonomy" id="1122155"/>
    <lineage>
        <taxon>Bacteria</taxon>
        <taxon>Bacillati</taxon>
        <taxon>Bacillota</taxon>
        <taxon>Clostridia</taxon>
        <taxon>Eubacteriales</taxon>
        <taxon>Clostridiaceae</taxon>
        <taxon>Lactonifactor</taxon>
    </lineage>
</organism>
<keyword evidence="7" id="KW-1185">Reference proteome</keyword>
<feature type="binding site" evidence="4">
    <location>
        <position position="446"/>
    </location>
    <ligand>
        <name>substrate</name>
    </ligand>
</feature>
<gene>
    <name evidence="6" type="ORF">SAMN02745158_01615</name>
</gene>
<dbReference type="Gene3D" id="3.90.400.10">
    <property type="entry name" value="Oligo-1,6-glucosidase, Domain 2"/>
    <property type="match status" value="1"/>
</dbReference>
<dbReference type="InterPro" id="IPR045857">
    <property type="entry name" value="O16G_dom_2"/>
</dbReference>
<dbReference type="GO" id="GO:0005975">
    <property type="term" value="P:carbohydrate metabolic process"/>
    <property type="evidence" value="ECO:0007669"/>
    <property type="project" value="InterPro"/>
</dbReference>
<feature type="binding site" evidence="4">
    <location>
        <begin position="339"/>
        <end position="340"/>
    </location>
    <ligand>
        <name>substrate</name>
    </ligand>
</feature>
<keyword evidence="1 3" id="KW-0328">Glycosyltransferase</keyword>
<keyword evidence="2 3" id="KW-0808">Transferase</keyword>
<dbReference type="InterPro" id="IPR017853">
    <property type="entry name" value="GH"/>
</dbReference>
<dbReference type="EC" id="2.4.1.329" evidence="3"/>
<evidence type="ECO:0000256" key="4">
    <source>
        <dbReference type="PIRSR" id="PIRSR003059-2"/>
    </source>
</evidence>
<comment type="catalytic activity">
    <reaction evidence="3">
        <text>sucrose 6(F)-phosphate + phosphate = beta-D-fructose 6-phosphate + alpha-D-glucose 1-phosphate</text>
        <dbReference type="Rhea" id="RHEA:38863"/>
        <dbReference type="ChEBI" id="CHEBI:43474"/>
        <dbReference type="ChEBI" id="CHEBI:57634"/>
        <dbReference type="ChEBI" id="CHEBI:57723"/>
        <dbReference type="ChEBI" id="CHEBI:58601"/>
        <dbReference type="EC" id="2.4.1.329"/>
    </reaction>
</comment>
<dbReference type="RefSeq" id="WP_072850679.1">
    <property type="nucleotide sequence ID" value="NZ_FQVI01000006.1"/>
</dbReference>
<reference evidence="6 7" key="1">
    <citation type="submission" date="2016-11" db="EMBL/GenBank/DDBJ databases">
        <authorList>
            <person name="Jaros S."/>
            <person name="Januszkiewicz K."/>
            <person name="Wedrychowicz H."/>
        </authorList>
    </citation>
    <scope>NUCLEOTIDE SEQUENCE [LARGE SCALE GENOMIC DNA]</scope>
    <source>
        <strain evidence="6 7">DSM 17459</strain>
    </source>
</reference>
<feature type="binding site" evidence="4">
    <location>
        <position position="135"/>
    </location>
    <ligand>
        <name>substrate</name>
    </ligand>
</feature>
<dbReference type="CDD" id="cd11356">
    <property type="entry name" value="AmyAc_Sucrose_phosphorylase-like_1"/>
    <property type="match status" value="1"/>
</dbReference>
<evidence type="ECO:0000313" key="7">
    <source>
        <dbReference type="Proteomes" id="UP000184245"/>
    </source>
</evidence>
<dbReference type="OrthoDB" id="9805159at2"/>
<dbReference type="STRING" id="1122155.SAMN02745158_01615"/>
<dbReference type="SUPFAM" id="SSF51445">
    <property type="entry name" value="(Trans)glycosidases"/>
    <property type="match status" value="1"/>
</dbReference>
<dbReference type="Proteomes" id="UP000184245">
    <property type="component" value="Unassembled WGS sequence"/>
</dbReference>
<evidence type="ECO:0000256" key="2">
    <source>
        <dbReference type="ARBA" id="ARBA00022679"/>
    </source>
</evidence>
<protein>
    <recommendedName>
        <fullName evidence="3">Sucrose 6(F)-phosphate phosphorylase</fullName>
        <ecNumber evidence="3">2.4.1.329</ecNumber>
    </recommendedName>
</protein>
<sequence>MKKWKEKQEELLKVLYAGEDYTLADKLLAELYEKWRPFAQNSGSPLTQKDCMLITYGDALREEGKDPLEVLDHFLKENCPDEITNVHLLPVFPYTSDDGFSVSDYTRIAPEIGTWEEVESLGEHTGIMLDAVINHTSKSHVWFQKCCAGEAPYTDYYIECDPREDYSKVTRPRALPLLTPFDTVQGKKWYWTTFSGDQIDLNFGCPYLLCEIMEVLLLYASRGARFIRLDAIGFAWKKAGTTCMHLEETHALIKLMRLMLQQIYPGTYIITETNVPHLENISYFGAGDEANLVYQFPLPPLVLYTILSGDTGRLSAWAKSLGDTPLPEGTAFFNFLASHDGIGVRPVDGILDEEEKQLLFRKVKEHGGRISYKENPDKTQSPYELNINYLDAVTSPGETDTSVRAARFLASQAIMLSMQGVPGIYYHSLLGSQNWQEGVEESQIPRRINREKLEVSALHAELQREDSLRSRVFRGYLALLRARSGQSAFSPEAGQEILSYGSAVFGLLRKNKTTGQSVLVLINVTEHTVRLPEKAGGKDILHQMEAVERDVLKPWEILWLELQ</sequence>
<dbReference type="EMBL" id="FQVI01000006">
    <property type="protein sequence ID" value="SHE80566.1"/>
    <property type="molecule type" value="Genomic_DNA"/>
</dbReference>
<dbReference type="InterPro" id="IPR033746">
    <property type="entry name" value="GGa_phosphorylase"/>
</dbReference>
<dbReference type="PIRSF" id="PIRSF003059">
    <property type="entry name" value="Sucrose_phosphorylase"/>
    <property type="match status" value="1"/>
</dbReference>
<feature type="binding site" evidence="4">
    <location>
        <position position="97"/>
    </location>
    <ligand>
        <name>substrate</name>
    </ligand>
</feature>